<name>A0ABT3SPB7_9MYCO</name>
<organism evidence="3 4">
    <name type="scientific">Mycobacterium pinniadriaticum</name>
    <dbReference type="NCBI Taxonomy" id="2994102"/>
    <lineage>
        <taxon>Bacteria</taxon>
        <taxon>Bacillati</taxon>
        <taxon>Actinomycetota</taxon>
        <taxon>Actinomycetes</taxon>
        <taxon>Mycobacteriales</taxon>
        <taxon>Mycobacteriaceae</taxon>
        <taxon>Mycobacterium</taxon>
    </lineage>
</organism>
<dbReference type="RefSeq" id="WP_266001294.1">
    <property type="nucleotide sequence ID" value="NZ_JAPJDN010000072.1"/>
</dbReference>
<keyword evidence="4" id="KW-1185">Reference proteome</keyword>
<accession>A0ABT3SPB7</accession>
<proteinExistence type="predicted"/>
<evidence type="ECO:0000256" key="1">
    <source>
        <dbReference type="SAM" id="Coils"/>
    </source>
</evidence>
<feature type="compositionally biased region" description="Basic and acidic residues" evidence="2">
    <location>
        <begin position="154"/>
        <end position="174"/>
    </location>
</feature>
<keyword evidence="1" id="KW-0175">Coiled coil</keyword>
<dbReference type="Proteomes" id="UP001300745">
    <property type="component" value="Unassembled WGS sequence"/>
</dbReference>
<gene>
    <name evidence="3" type="ORF">ORI27_32225</name>
</gene>
<comment type="caution">
    <text evidence="3">The sequence shown here is derived from an EMBL/GenBank/DDBJ whole genome shotgun (WGS) entry which is preliminary data.</text>
</comment>
<feature type="region of interest" description="Disordered" evidence="2">
    <location>
        <begin position="142"/>
        <end position="199"/>
    </location>
</feature>
<reference evidence="3 4" key="1">
    <citation type="submission" date="2022-11" db="EMBL/GenBank/DDBJ databases">
        <title>Mycobacterium sp. nov.</title>
        <authorList>
            <person name="Papic B."/>
            <person name="Spicic S."/>
            <person name="Duvnjak S."/>
        </authorList>
    </citation>
    <scope>NUCLEOTIDE SEQUENCE [LARGE SCALE GENOMIC DNA]</scope>
    <source>
        <strain evidence="3 4">CVI_P4</strain>
    </source>
</reference>
<sequence length="199" mass="21601">MAENTLSAGAFDEALRRLDQDIAEAERRLAQLRAMRESIQPFIDQYVVSGSVDELEGRQVTGGEPEPAQKISLTDAVVQVFESHPDQVLLVDDVLKELGRDDEARDATRNAIHYAVRLGKVSKEGRRGRYILRSTSTPVAAGVEVNGELTSSSSREEGEGRDDTSTLLHDHDGGTRSVPNPFDRDRAPIGGLTAASGFA</sequence>
<dbReference type="EMBL" id="JAPJDO010000072">
    <property type="protein sequence ID" value="MCX2941356.1"/>
    <property type="molecule type" value="Genomic_DNA"/>
</dbReference>
<evidence type="ECO:0000256" key="2">
    <source>
        <dbReference type="SAM" id="MobiDB-lite"/>
    </source>
</evidence>
<evidence type="ECO:0000313" key="4">
    <source>
        <dbReference type="Proteomes" id="UP001300745"/>
    </source>
</evidence>
<evidence type="ECO:0000313" key="3">
    <source>
        <dbReference type="EMBL" id="MCX2941356.1"/>
    </source>
</evidence>
<feature type="coiled-coil region" evidence="1">
    <location>
        <begin position="8"/>
        <end position="35"/>
    </location>
</feature>
<protein>
    <submittedName>
        <fullName evidence="3">Uncharacterized protein</fullName>
    </submittedName>
</protein>